<name>I0UYQ3_9PSEU</name>
<organism evidence="2 3">
    <name type="scientific">Saccharomonospora xinjiangensis XJ-54</name>
    <dbReference type="NCBI Taxonomy" id="882086"/>
    <lineage>
        <taxon>Bacteria</taxon>
        <taxon>Bacillati</taxon>
        <taxon>Actinomycetota</taxon>
        <taxon>Actinomycetes</taxon>
        <taxon>Pseudonocardiales</taxon>
        <taxon>Pseudonocardiaceae</taxon>
        <taxon>Saccharomonospora</taxon>
    </lineage>
</organism>
<dbReference type="RefSeq" id="WP_006237112.1">
    <property type="nucleotide sequence ID" value="NZ_JH636049.1"/>
</dbReference>
<dbReference type="Proteomes" id="UP000004691">
    <property type="component" value="Unassembled WGS sequence"/>
</dbReference>
<dbReference type="HOGENOM" id="CLU_2083169_0_0_11"/>
<evidence type="ECO:0000256" key="1">
    <source>
        <dbReference type="SAM" id="Phobius"/>
    </source>
</evidence>
<dbReference type="eggNOG" id="ENOG503490Y">
    <property type="taxonomic scope" value="Bacteria"/>
</dbReference>
<keyword evidence="3" id="KW-1185">Reference proteome</keyword>
<dbReference type="EMBL" id="JH636049">
    <property type="protein sequence ID" value="EID53006.1"/>
    <property type="molecule type" value="Genomic_DNA"/>
</dbReference>
<evidence type="ECO:0000313" key="2">
    <source>
        <dbReference type="EMBL" id="EID53006.1"/>
    </source>
</evidence>
<dbReference type="OrthoDB" id="3557343at2"/>
<reference evidence="2 3" key="1">
    <citation type="submission" date="2012-01" db="EMBL/GenBank/DDBJ databases">
        <title>Improved High-Quality Draft sequence of Saccharomonospora xinjiangensis XJ-54.</title>
        <authorList>
            <consortium name="US DOE Joint Genome Institute"/>
            <person name="Lucas S."/>
            <person name="Han J."/>
            <person name="Lapidus A."/>
            <person name="Cheng J.-F."/>
            <person name="Goodwin L."/>
            <person name="Pitluck S."/>
            <person name="Peters L."/>
            <person name="Mikhailova N."/>
            <person name="Teshima H."/>
            <person name="Detter J.C."/>
            <person name="Han C."/>
            <person name="Tapia R."/>
            <person name="Land M."/>
            <person name="Hauser L."/>
            <person name="Kyrpides N."/>
            <person name="Ivanova N."/>
            <person name="Pagani I."/>
            <person name="Brambilla E.-M."/>
            <person name="Klenk H.-P."/>
            <person name="Woyke T."/>
        </authorList>
    </citation>
    <scope>NUCLEOTIDE SEQUENCE [LARGE SCALE GENOMIC DNA]</scope>
    <source>
        <strain evidence="2 3">XJ-54</strain>
    </source>
</reference>
<keyword evidence="1" id="KW-0472">Membrane</keyword>
<sequence length="117" mass="12259">MTVTTPTSPPVPGGDQDVDFDALAQKFVAVTRLRRPRVHLAIVVTLGVLTAVCLLATVTRASAVPLIPVAGLAAAAFAARRARTAPTDRQLVTHLAVAAVAIAVSLWSMSFLTRTFL</sequence>
<feature type="transmembrane region" description="Helical" evidence="1">
    <location>
        <begin position="63"/>
        <end position="79"/>
    </location>
</feature>
<protein>
    <submittedName>
        <fullName evidence="2">Uncharacterized protein</fullName>
    </submittedName>
</protein>
<proteinExistence type="predicted"/>
<feature type="transmembrane region" description="Helical" evidence="1">
    <location>
        <begin position="91"/>
        <end position="112"/>
    </location>
</feature>
<evidence type="ECO:0000313" key="3">
    <source>
        <dbReference type="Proteomes" id="UP000004691"/>
    </source>
</evidence>
<keyword evidence="1" id="KW-0812">Transmembrane</keyword>
<accession>I0UYQ3</accession>
<keyword evidence="1" id="KW-1133">Transmembrane helix</keyword>
<dbReference type="STRING" id="882086.SacxiDRAFT_0737"/>
<dbReference type="AlphaFoldDB" id="I0UYQ3"/>
<feature type="transmembrane region" description="Helical" evidence="1">
    <location>
        <begin position="38"/>
        <end position="57"/>
    </location>
</feature>
<gene>
    <name evidence="2" type="ORF">SacxiDRAFT_0737</name>
</gene>